<dbReference type="STRING" id="83219.PM02_07065"/>
<dbReference type="eggNOG" id="ENOG5033HRA">
    <property type="taxonomic scope" value="Bacteria"/>
</dbReference>
<comment type="caution">
    <text evidence="2">The sequence shown here is derived from an EMBL/GenBank/DDBJ whole genome shotgun (WGS) entry which is preliminary data.</text>
</comment>
<evidence type="ECO:0000313" key="2">
    <source>
        <dbReference type="EMBL" id="KAJ03770.1"/>
    </source>
</evidence>
<evidence type="ECO:0000313" key="3">
    <source>
        <dbReference type="Proteomes" id="UP000027337"/>
    </source>
</evidence>
<keyword evidence="3" id="KW-1185">Reference proteome</keyword>
<dbReference type="AlphaFoldDB" id="A0A061SW42"/>
<dbReference type="EMBL" id="JEMU01000005">
    <property type="protein sequence ID" value="KAJ03770.1"/>
    <property type="molecule type" value="Genomic_DNA"/>
</dbReference>
<evidence type="ECO:0000256" key="1">
    <source>
        <dbReference type="SAM" id="MobiDB-lite"/>
    </source>
</evidence>
<reference evidence="2 3" key="1">
    <citation type="journal article" date="2014" name="Genome Announc.">
        <title>Draft Genome Sequences of Two Isolates of the Roseobacter Group, Sulfitobacter sp. Strains 3SOLIMAR09 and 1FIGIMAR09, from Harbors of Mallorca Island (Mediterranean Sea).</title>
        <authorList>
            <person name="Mas-Llado M."/>
            <person name="Pina-Villalonga J.M."/>
            <person name="Brunet-Galmes I."/>
            <person name="Nogales B."/>
            <person name="Bosch R."/>
        </authorList>
    </citation>
    <scope>NUCLEOTIDE SEQUENCE [LARGE SCALE GENOMIC DNA]</scope>
    <source>
        <strain evidence="2 3">1FIGIMAR09</strain>
    </source>
</reference>
<accession>A0A061SW42</accession>
<protein>
    <submittedName>
        <fullName evidence="2">Uncharacterized protein</fullName>
    </submittedName>
</protein>
<feature type="region of interest" description="Disordered" evidence="1">
    <location>
        <begin position="1"/>
        <end position="37"/>
    </location>
</feature>
<name>A0A061SW42_9RHOB</name>
<gene>
    <name evidence="2" type="ORF">PM02_07065</name>
</gene>
<organism evidence="2 3">
    <name type="scientific">Sulfitobacter mediterraneus</name>
    <dbReference type="NCBI Taxonomy" id="83219"/>
    <lineage>
        <taxon>Bacteria</taxon>
        <taxon>Pseudomonadati</taxon>
        <taxon>Pseudomonadota</taxon>
        <taxon>Alphaproteobacteria</taxon>
        <taxon>Rhodobacterales</taxon>
        <taxon>Roseobacteraceae</taxon>
        <taxon>Sulfitobacter</taxon>
    </lineage>
</organism>
<sequence>MAKPRHHRADVGGDVLPRQSGAIREDDRQAQLPCGGQFGLRPAPARVLGNDMGDLVILEQRKVLRHVKRATGDDDSGIGQGQIMVRRIHKPQQVMMLRLGRKKTDMLFSNRQKHPRRCVGQGSNSIFQRRDKGPVVPGLRLPCRSFQPDQWRAGFSAGRICIAAHPRRKRMCGVNDMCDSLTAQIGCQSCHTAKAADPCRQGLRHRGIGAPGIGKHAVYSGLGQGLGHLAGFTGATQQKDAHDG</sequence>
<dbReference type="Proteomes" id="UP000027337">
    <property type="component" value="Unassembled WGS sequence"/>
</dbReference>
<proteinExistence type="predicted"/>
<dbReference type="AntiFam" id="ANF00116">
    <property type="entry name" value="Shadow ORF (opposite cobK)"/>
</dbReference>
<feature type="region of interest" description="Disordered" evidence="1">
    <location>
        <begin position="112"/>
        <end position="131"/>
    </location>
</feature>